<dbReference type="EMBL" id="MGFH01000251">
    <property type="protein sequence ID" value="OGM00761.1"/>
    <property type="molecule type" value="Genomic_DNA"/>
</dbReference>
<feature type="chain" id="PRO_5009533354" description="Tyrosine specific protein phosphatases domain-containing protein" evidence="1">
    <location>
        <begin position="28"/>
        <end position="292"/>
    </location>
</feature>
<dbReference type="SUPFAM" id="SSF52799">
    <property type="entry name" value="(Phosphotyrosine protein) phosphatases II"/>
    <property type="match status" value="1"/>
</dbReference>
<dbReference type="InterPro" id="IPR029021">
    <property type="entry name" value="Prot-tyrosine_phosphatase-like"/>
</dbReference>
<evidence type="ECO:0008006" key="4">
    <source>
        <dbReference type="Google" id="ProtNLM"/>
    </source>
</evidence>
<dbReference type="PROSITE" id="PS00383">
    <property type="entry name" value="TYR_PHOSPHATASE_1"/>
    <property type="match status" value="1"/>
</dbReference>
<feature type="signal peptide" evidence="1">
    <location>
        <begin position="1"/>
        <end position="27"/>
    </location>
</feature>
<proteinExistence type="predicted"/>
<dbReference type="Proteomes" id="UP000178735">
    <property type="component" value="Unassembled WGS sequence"/>
</dbReference>
<keyword evidence="1" id="KW-0732">Signal</keyword>
<protein>
    <recommendedName>
        <fullName evidence="4">Tyrosine specific protein phosphatases domain-containing protein</fullName>
    </recommendedName>
</protein>
<accession>A0A1F7WD62</accession>
<dbReference type="Gene3D" id="3.90.190.10">
    <property type="entry name" value="Protein tyrosine phosphatase superfamily"/>
    <property type="match status" value="1"/>
</dbReference>
<evidence type="ECO:0000256" key="1">
    <source>
        <dbReference type="SAM" id="SignalP"/>
    </source>
</evidence>
<reference evidence="2 3" key="1">
    <citation type="journal article" date="2016" name="Nat. Commun.">
        <title>Thousands of microbial genomes shed light on interconnected biogeochemical processes in an aquifer system.</title>
        <authorList>
            <person name="Anantharaman K."/>
            <person name="Brown C.T."/>
            <person name="Hug L.A."/>
            <person name="Sharon I."/>
            <person name="Castelle C.J."/>
            <person name="Probst A.J."/>
            <person name="Thomas B.C."/>
            <person name="Singh A."/>
            <person name="Wilkins M.J."/>
            <person name="Karaoz U."/>
            <person name="Brodie E.L."/>
            <person name="Williams K.H."/>
            <person name="Hubbard S.S."/>
            <person name="Banfield J.F."/>
        </authorList>
    </citation>
    <scope>NUCLEOTIDE SEQUENCE [LARGE SCALE GENOMIC DNA]</scope>
</reference>
<dbReference type="Pfam" id="PF22785">
    <property type="entry name" value="Tc-R-P"/>
    <property type="match status" value="1"/>
</dbReference>
<comment type="caution">
    <text evidence="2">The sequence shown here is derived from an EMBL/GenBank/DDBJ whole genome shotgun (WGS) entry which is preliminary data.</text>
</comment>
<name>A0A1F7WD62_9BACT</name>
<evidence type="ECO:0000313" key="3">
    <source>
        <dbReference type="Proteomes" id="UP000178735"/>
    </source>
</evidence>
<sequence length="292" mass="32365">MNKNNFYFLILTLVFILLLIPQSPSFAGAFASENRIASVSHVEKSPYQNYFYRDRQDEVTADGFSGGDIDEAKTTDDGDLKAALQSAEPSSCIKFDDVKGSGKYPYNFRVIDNKLFAGGNLFNPLTLSNSTERVKKYLMLIKVIGAKNIIALNVPATQNRELKMVKQLCAELGLNFYACRMNSETVPDDEQTDTLMRLIDEGAYVHCNWGCDRTGAVIAKYLVLKKGYSGEEAFKAVISKGSHSGPLGGLKQTPTYKKLVLYFWPEIAEQDPNAADKYQIGYAADEAPASVR</sequence>
<gene>
    <name evidence="2" type="ORF">A2008_07845</name>
</gene>
<dbReference type="AlphaFoldDB" id="A0A1F7WD62"/>
<organism evidence="2 3">
    <name type="scientific">Candidatus Wallbacteria bacterium GWC2_49_35</name>
    <dbReference type="NCBI Taxonomy" id="1817813"/>
    <lineage>
        <taxon>Bacteria</taxon>
        <taxon>Candidatus Walliibacteriota</taxon>
    </lineage>
</organism>
<evidence type="ECO:0000313" key="2">
    <source>
        <dbReference type="EMBL" id="OGM00761.1"/>
    </source>
</evidence>
<dbReference type="STRING" id="1817813.A2008_07845"/>
<dbReference type="InterPro" id="IPR016130">
    <property type="entry name" value="Tyr_Pase_AS"/>
</dbReference>